<comment type="caution">
    <text evidence="16">The sequence shown here is derived from an EMBL/GenBank/DDBJ whole genome shotgun (WGS) entry which is preliminary data.</text>
</comment>
<dbReference type="PRINTS" id="PR00344">
    <property type="entry name" value="BCTRLSENSOR"/>
</dbReference>
<dbReference type="Gene3D" id="3.30.565.10">
    <property type="entry name" value="Histidine kinase-like ATPase, C-terminal domain"/>
    <property type="match status" value="1"/>
</dbReference>
<proteinExistence type="predicted"/>
<dbReference type="SMART" id="SM00387">
    <property type="entry name" value="HATPase_c"/>
    <property type="match status" value="1"/>
</dbReference>
<evidence type="ECO:0000256" key="3">
    <source>
        <dbReference type="ARBA" id="ARBA00012438"/>
    </source>
</evidence>
<dbReference type="Gene3D" id="1.10.287.130">
    <property type="match status" value="1"/>
</dbReference>
<keyword evidence="10 13" id="KW-1133">Transmembrane helix</keyword>
<dbReference type="InterPro" id="IPR003660">
    <property type="entry name" value="HAMP_dom"/>
</dbReference>
<dbReference type="InterPro" id="IPR050428">
    <property type="entry name" value="TCS_sensor_his_kinase"/>
</dbReference>
<evidence type="ECO:0000256" key="2">
    <source>
        <dbReference type="ARBA" id="ARBA00004370"/>
    </source>
</evidence>
<feature type="transmembrane region" description="Helical" evidence="13">
    <location>
        <begin position="175"/>
        <end position="196"/>
    </location>
</feature>
<dbReference type="PROSITE" id="PS50109">
    <property type="entry name" value="HIS_KIN"/>
    <property type="match status" value="1"/>
</dbReference>
<dbReference type="InterPro" id="IPR036890">
    <property type="entry name" value="HATPase_C_sf"/>
</dbReference>
<evidence type="ECO:0000259" key="14">
    <source>
        <dbReference type="PROSITE" id="PS50109"/>
    </source>
</evidence>
<evidence type="ECO:0000313" key="16">
    <source>
        <dbReference type="EMBL" id="MEN3930434.1"/>
    </source>
</evidence>
<dbReference type="EC" id="2.7.13.3" evidence="3"/>
<dbReference type="SMART" id="SM00388">
    <property type="entry name" value="HisKA"/>
    <property type="match status" value="1"/>
</dbReference>
<feature type="transmembrane region" description="Helical" evidence="13">
    <location>
        <begin position="12"/>
        <end position="39"/>
    </location>
</feature>
<evidence type="ECO:0000256" key="4">
    <source>
        <dbReference type="ARBA" id="ARBA00022553"/>
    </source>
</evidence>
<dbReference type="InterPro" id="IPR058619">
    <property type="entry name" value="PhoQ/CarS-like_HATPase"/>
</dbReference>
<organism evidence="16 17">
    <name type="scientific">Hohaiivirga grylli</name>
    <dbReference type="NCBI Taxonomy" id="3133970"/>
    <lineage>
        <taxon>Bacteria</taxon>
        <taxon>Pseudomonadati</taxon>
        <taxon>Pseudomonadota</taxon>
        <taxon>Alphaproteobacteria</taxon>
        <taxon>Hyphomicrobiales</taxon>
        <taxon>Methylobacteriaceae</taxon>
        <taxon>Hohaiivirga</taxon>
    </lineage>
</organism>
<dbReference type="PANTHER" id="PTHR45436">
    <property type="entry name" value="SENSOR HISTIDINE KINASE YKOH"/>
    <property type="match status" value="1"/>
</dbReference>
<dbReference type="SUPFAM" id="SSF55874">
    <property type="entry name" value="ATPase domain of HSP90 chaperone/DNA topoisomerase II/histidine kinase"/>
    <property type="match status" value="1"/>
</dbReference>
<gene>
    <name evidence="16" type="ORF">WJT86_05065</name>
</gene>
<keyword evidence="11" id="KW-0902">Two-component regulatory system</keyword>
<evidence type="ECO:0000313" key="17">
    <source>
        <dbReference type="Proteomes" id="UP001418637"/>
    </source>
</evidence>
<dbReference type="InterPro" id="IPR005467">
    <property type="entry name" value="His_kinase_dom"/>
</dbReference>
<dbReference type="RefSeq" id="WP_346336445.1">
    <property type="nucleotide sequence ID" value="NZ_JBBYXI010000002.1"/>
</dbReference>
<evidence type="ECO:0000256" key="8">
    <source>
        <dbReference type="ARBA" id="ARBA00022777"/>
    </source>
</evidence>
<dbReference type="InterPro" id="IPR004358">
    <property type="entry name" value="Sig_transdc_His_kin-like_C"/>
</dbReference>
<dbReference type="Pfam" id="PF02518">
    <property type="entry name" value="HATPase_c"/>
    <property type="match status" value="1"/>
</dbReference>
<dbReference type="PROSITE" id="PS50885">
    <property type="entry name" value="HAMP"/>
    <property type="match status" value="1"/>
</dbReference>
<keyword evidence="9 16" id="KW-0067">ATP-binding</keyword>
<comment type="subcellular location">
    <subcellularLocation>
        <location evidence="2">Membrane</location>
    </subcellularLocation>
</comment>
<dbReference type="EMBL" id="JBBYXI010000002">
    <property type="protein sequence ID" value="MEN3930434.1"/>
    <property type="molecule type" value="Genomic_DNA"/>
</dbReference>
<keyword evidence="17" id="KW-1185">Reference proteome</keyword>
<dbReference type="CDD" id="cd16954">
    <property type="entry name" value="HATPase_PhoQ-like"/>
    <property type="match status" value="1"/>
</dbReference>
<evidence type="ECO:0000256" key="6">
    <source>
        <dbReference type="ARBA" id="ARBA00022692"/>
    </source>
</evidence>
<dbReference type="CDD" id="cd00082">
    <property type="entry name" value="HisKA"/>
    <property type="match status" value="1"/>
</dbReference>
<dbReference type="InterPro" id="IPR003594">
    <property type="entry name" value="HATPase_dom"/>
</dbReference>
<comment type="catalytic activity">
    <reaction evidence="1">
        <text>ATP + protein L-histidine = ADP + protein N-phospho-L-histidine.</text>
        <dbReference type="EC" id="2.7.13.3"/>
    </reaction>
</comment>
<dbReference type="InterPro" id="IPR003661">
    <property type="entry name" value="HisK_dim/P_dom"/>
</dbReference>
<dbReference type="Proteomes" id="UP001418637">
    <property type="component" value="Unassembled WGS sequence"/>
</dbReference>
<evidence type="ECO:0000256" key="12">
    <source>
        <dbReference type="ARBA" id="ARBA00023136"/>
    </source>
</evidence>
<sequence length="462" mass="51026">MSIKALLGRRSIAARLVFSAVFWSILILLVAGGILTTLYRGNTEQSFDQRLIVYTNNLTSDLVALANPDKDLPSVGDPRFELPLSGWYWQVGRPNGAVQEIRSSKSLFGGSLPSLLKPNEEARFGTIRKGYGAAPDERPLRILERDIDLGKDGRFILRVAGPADEIDNSVSQFRFMLTVTFIMLGLALGVSALLQVRFGLQPLTKLRAALSNIRKGEAERIRGFYPKDIAPLAGEINLLLDTNQEILERARTQVGNLAHALKTPLSVIVNEAETAPKDVSVKIREQAEIMHDQVRHYLDRARAAALVGTLGSLTEIEPIVAAFERTFNKIYRDKNLQIKVNVPAEIRFRGEKQDFEEMVGNLVDNACKWAKSEVTIAARISEDEERLRLHLTIDDDGPGVPEGKRQEMIKRGRRLDESKPGSGLGLSIVAELASLYRGDFQLGTSPQGGLRAEIILPGDVQG</sequence>
<keyword evidence="8" id="KW-0418">Kinase</keyword>
<evidence type="ECO:0000256" key="9">
    <source>
        <dbReference type="ARBA" id="ARBA00022840"/>
    </source>
</evidence>
<protein>
    <recommendedName>
        <fullName evidence="3">histidine kinase</fullName>
        <ecNumber evidence="3">2.7.13.3</ecNumber>
    </recommendedName>
</protein>
<name>A0ABV0BHQ2_9HYPH</name>
<evidence type="ECO:0000256" key="11">
    <source>
        <dbReference type="ARBA" id="ARBA00023012"/>
    </source>
</evidence>
<dbReference type="GO" id="GO:0005524">
    <property type="term" value="F:ATP binding"/>
    <property type="evidence" value="ECO:0007669"/>
    <property type="project" value="UniProtKB-KW"/>
</dbReference>
<dbReference type="SUPFAM" id="SSF47384">
    <property type="entry name" value="Homodimeric domain of signal transducing histidine kinase"/>
    <property type="match status" value="1"/>
</dbReference>
<evidence type="ECO:0000256" key="1">
    <source>
        <dbReference type="ARBA" id="ARBA00000085"/>
    </source>
</evidence>
<evidence type="ECO:0000256" key="13">
    <source>
        <dbReference type="SAM" id="Phobius"/>
    </source>
</evidence>
<keyword evidence="4" id="KW-0597">Phosphoprotein</keyword>
<evidence type="ECO:0000256" key="10">
    <source>
        <dbReference type="ARBA" id="ARBA00022989"/>
    </source>
</evidence>
<dbReference type="PANTHER" id="PTHR45436:SF5">
    <property type="entry name" value="SENSOR HISTIDINE KINASE TRCS"/>
    <property type="match status" value="1"/>
</dbReference>
<keyword evidence="7" id="KW-0547">Nucleotide-binding</keyword>
<accession>A0ABV0BHQ2</accession>
<keyword evidence="5" id="KW-0808">Transferase</keyword>
<keyword evidence="6 13" id="KW-0812">Transmembrane</keyword>
<dbReference type="InterPro" id="IPR036097">
    <property type="entry name" value="HisK_dim/P_sf"/>
</dbReference>
<reference evidence="16 17" key="1">
    <citation type="submission" date="2024-04" db="EMBL/GenBank/DDBJ databases">
        <title>A novel species isolated from cricket.</title>
        <authorList>
            <person name="Wang H.-C."/>
        </authorList>
    </citation>
    <scope>NUCLEOTIDE SEQUENCE [LARGE SCALE GENOMIC DNA]</scope>
    <source>
        <strain evidence="16 17">WL0021</strain>
    </source>
</reference>
<feature type="domain" description="Histidine kinase" evidence="14">
    <location>
        <begin position="256"/>
        <end position="460"/>
    </location>
</feature>
<keyword evidence="12 13" id="KW-0472">Membrane</keyword>
<evidence type="ECO:0000259" key="15">
    <source>
        <dbReference type="PROSITE" id="PS50885"/>
    </source>
</evidence>
<evidence type="ECO:0000256" key="7">
    <source>
        <dbReference type="ARBA" id="ARBA00022741"/>
    </source>
</evidence>
<evidence type="ECO:0000256" key="5">
    <source>
        <dbReference type="ARBA" id="ARBA00022679"/>
    </source>
</evidence>
<feature type="domain" description="HAMP" evidence="15">
    <location>
        <begin position="197"/>
        <end position="248"/>
    </location>
</feature>